<dbReference type="RefSeq" id="WP_123899116.1">
    <property type="nucleotide sequence ID" value="NZ_RPFJ01000051.1"/>
</dbReference>
<keyword evidence="1" id="KW-0812">Transmembrane</keyword>
<name>A0A3N4N9J1_9FLAO</name>
<protein>
    <recommendedName>
        <fullName evidence="4">O-antigen ligase domain-containing protein</fullName>
    </recommendedName>
</protein>
<keyword evidence="3" id="KW-1185">Reference proteome</keyword>
<dbReference type="Proteomes" id="UP000270856">
    <property type="component" value="Unassembled WGS sequence"/>
</dbReference>
<keyword evidence="1" id="KW-0472">Membrane</keyword>
<feature type="transmembrane region" description="Helical" evidence="1">
    <location>
        <begin position="350"/>
        <end position="370"/>
    </location>
</feature>
<feature type="transmembrane region" description="Helical" evidence="1">
    <location>
        <begin position="236"/>
        <end position="255"/>
    </location>
</feature>
<evidence type="ECO:0000256" key="1">
    <source>
        <dbReference type="SAM" id="Phobius"/>
    </source>
</evidence>
<dbReference type="EMBL" id="RPFJ01000051">
    <property type="protein sequence ID" value="RPD91728.1"/>
    <property type="molecule type" value="Genomic_DNA"/>
</dbReference>
<accession>A0A3N4N9J1</accession>
<feature type="transmembrane region" description="Helical" evidence="1">
    <location>
        <begin position="168"/>
        <end position="187"/>
    </location>
</feature>
<feature type="transmembrane region" description="Helical" evidence="1">
    <location>
        <begin position="323"/>
        <end position="343"/>
    </location>
</feature>
<gene>
    <name evidence="2" type="ORF">EGM88_14415</name>
</gene>
<dbReference type="AlphaFoldDB" id="A0A3N4N9J1"/>
<feature type="transmembrane region" description="Helical" evidence="1">
    <location>
        <begin position="124"/>
        <end position="148"/>
    </location>
</feature>
<feature type="transmembrane region" description="Helical" evidence="1">
    <location>
        <begin position="73"/>
        <end position="90"/>
    </location>
</feature>
<feature type="transmembrane region" description="Helical" evidence="1">
    <location>
        <begin position="13"/>
        <end position="32"/>
    </location>
</feature>
<comment type="caution">
    <text evidence="2">The sequence shown here is derived from an EMBL/GenBank/DDBJ whole genome shotgun (WGS) entry which is preliminary data.</text>
</comment>
<reference evidence="2 3" key="1">
    <citation type="submission" date="2018-11" db="EMBL/GenBank/DDBJ databases">
        <title>Aureibaculum marinum gen. nov., sp. nov., a member of the family Flavobacteriaceae isolated from the Bohai Sea.</title>
        <authorList>
            <person name="Ji X."/>
        </authorList>
    </citation>
    <scope>NUCLEOTIDE SEQUENCE [LARGE SCALE GENOMIC DNA]</scope>
    <source>
        <strain evidence="2 3">BH-SD17</strain>
    </source>
</reference>
<feature type="transmembrane region" description="Helical" evidence="1">
    <location>
        <begin position="96"/>
        <end position="117"/>
    </location>
</feature>
<feature type="transmembrane region" description="Helical" evidence="1">
    <location>
        <begin position="38"/>
        <end position="61"/>
    </location>
</feature>
<evidence type="ECO:0000313" key="3">
    <source>
        <dbReference type="Proteomes" id="UP000270856"/>
    </source>
</evidence>
<keyword evidence="1" id="KW-1133">Transmembrane helix</keyword>
<organism evidence="2 3">
    <name type="scientific">Aureibaculum marinum</name>
    <dbReference type="NCBI Taxonomy" id="2487930"/>
    <lineage>
        <taxon>Bacteria</taxon>
        <taxon>Pseudomonadati</taxon>
        <taxon>Bacteroidota</taxon>
        <taxon>Flavobacteriia</taxon>
        <taxon>Flavobacteriales</taxon>
        <taxon>Flavobacteriaceae</taxon>
        <taxon>Aureibaculum</taxon>
    </lineage>
</organism>
<evidence type="ECO:0000313" key="2">
    <source>
        <dbReference type="EMBL" id="RPD91728.1"/>
    </source>
</evidence>
<evidence type="ECO:0008006" key="4">
    <source>
        <dbReference type="Google" id="ProtNLM"/>
    </source>
</evidence>
<feature type="transmembrane region" description="Helical" evidence="1">
    <location>
        <begin position="192"/>
        <end position="208"/>
    </location>
</feature>
<dbReference type="OrthoDB" id="916194at2"/>
<sequence>MNSKYMQAIIKDAIFRLLFINMFLVVLGYAAAYSIGPWFIPFFSVFKQVLVFVSLVYVIKLNGFSTIYLLNKFNIYLLICVMMGLSFFSNEPFQSVYKGLTFIFPLLYIIYSVNYLLQYGAYNLLVSLSLMILIVYAFVPFSFLFFGFDIQKTNIYGYEEGRFFVSNNYGWSSTLFLLSSITVLRFYPLKRIYRLFILIFIPFVFYVLLISGNRAGLLSAGLAFIFLLFKDKIFSFMFKFTLVLLLFIAVALLSLKENSAISTIERRNEVQIESGNEGRLIGTNAMLKSFDNNPVYWFTGVGMFNYTELHKYGGILPVYHNSYWEVLFGAGIFVFIIFLKIMIYDPFRVFWNNISNYSLLAIPLIIIPFFESNLTGGQFLFFPWFSYIILLNSKEFRLYNIIKNGHEVQTYKKLVNEEIVIHNS</sequence>
<proteinExistence type="predicted"/>